<dbReference type="CDD" id="cd00104">
    <property type="entry name" value="KAZAL_FS"/>
    <property type="match status" value="1"/>
</dbReference>
<dbReference type="InterPro" id="IPR036058">
    <property type="entry name" value="Kazal_dom_sf"/>
</dbReference>
<dbReference type="AlphaFoldDB" id="A0A5B7FCG9"/>
<dbReference type="SMART" id="SM00280">
    <property type="entry name" value="KAZAL"/>
    <property type="match status" value="1"/>
</dbReference>
<keyword evidence="6" id="KW-1185">Reference proteome</keyword>
<keyword evidence="1" id="KW-0646">Protease inhibitor</keyword>
<keyword evidence="3" id="KW-1015">Disulfide bond</keyword>
<dbReference type="EMBL" id="VSRR010005644">
    <property type="protein sequence ID" value="MPC42996.1"/>
    <property type="molecule type" value="Genomic_DNA"/>
</dbReference>
<keyword evidence="2" id="KW-0722">Serine protease inhibitor</keyword>
<evidence type="ECO:0000259" key="4">
    <source>
        <dbReference type="PROSITE" id="PS51465"/>
    </source>
</evidence>
<evidence type="ECO:0000313" key="5">
    <source>
        <dbReference type="EMBL" id="MPC42996.1"/>
    </source>
</evidence>
<protein>
    <submittedName>
        <fullName evidence="5">Turripeptide Lol9.1</fullName>
    </submittedName>
</protein>
<evidence type="ECO:0000256" key="1">
    <source>
        <dbReference type="ARBA" id="ARBA00022690"/>
    </source>
</evidence>
<sequence>MFSSPAHDTRFNITLTLVGIFTRGQSDSFAAPCRSASKTTTAEMPHNGTDVERNSLRQTPHCHRTCPGAVRLPCCMCRTDKKSLCETRQPRFLCPNEYEPVCGSDGKTYANSCLLWGEKHYKNKLSLEVVYEGPCGVGGDNRYPFMPRHKSPPKGPNYGQHQGPQVASSPVYGGTYTPHNVVPRPQVASIPVYGRTYPPYHLVPCFTHRNKPQPQPYAETLPQQYELDKKPGVMTDLS</sequence>
<gene>
    <name evidence="5" type="primary">TU91</name>
    <name evidence="5" type="ORF">E2C01_036631</name>
</gene>
<evidence type="ECO:0000313" key="6">
    <source>
        <dbReference type="Proteomes" id="UP000324222"/>
    </source>
</evidence>
<dbReference type="InterPro" id="IPR002350">
    <property type="entry name" value="Kazal_dom"/>
</dbReference>
<dbReference type="PROSITE" id="PS51465">
    <property type="entry name" value="KAZAL_2"/>
    <property type="match status" value="1"/>
</dbReference>
<dbReference type="Pfam" id="PF00050">
    <property type="entry name" value="Kazal_1"/>
    <property type="match status" value="1"/>
</dbReference>
<dbReference type="InterPro" id="IPR050653">
    <property type="entry name" value="Prot_Inhib_GrowthFact_Antg"/>
</dbReference>
<feature type="domain" description="Kazal-like" evidence="4">
    <location>
        <begin position="79"/>
        <end position="137"/>
    </location>
</feature>
<dbReference type="PANTHER" id="PTHR10913:SF45">
    <property type="entry name" value="FOLLISTATIN, ISOFORM A-RELATED"/>
    <property type="match status" value="1"/>
</dbReference>
<evidence type="ECO:0000256" key="3">
    <source>
        <dbReference type="ARBA" id="ARBA00023157"/>
    </source>
</evidence>
<dbReference type="GO" id="GO:0030154">
    <property type="term" value="P:cell differentiation"/>
    <property type="evidence" value="ECO:0007669"/>
    <property type="project" value="TreeGrafter"/>
</dbReference>
<evidence type="ECO:0000256" key="2">
    <source>
        <dbReference type="ARBA" id="ARBA00022900"/>
    </source>
</evidence>
<comment type="caution">
    <text evidence="5">The sequence shown here is derived from an EMBL/GenBank/DDBJ whole genome shotgun (WGS) entry which is preliminary data.</text>
</comment>
<dbReference type="OrthoDB" id="5988724at2759"/>
<dbReference type="Gene3D" id="3.30.60.30">
    <property type="match status" value="1"/>
</dbReference>
<accession>A0A5B7FCG9</accession>
<organism evidence="5 6">
    <name type="scientific">Portunus trituberculatus</name>
    <name type="common">Swimming crab</name>
    <name type="synonym">Neptunus trituberculatus</name>
    <dbReference type="NCBI Taxonomy" id="210409"/>
    <lineage>
        <taxon>Eukaryota</taxon>
        <taxon>Metazoa</taxon>
        <taxon>Ecdysozoa</taxon>
        <taxon>Arthropoda</taxon>
        <taxon>Crustacea</taxon>
        <taxon>Multicrustacea</taxon>
        <taxon>Malacostraca</taxon>
        <taxon>Eumalacostraca</taxon>
        <taxon>Eucarida</taxon>
        <taxon>Decapoda</taxon>
        <taxon>Pleocyemata</taxon>
        <taxon>Brachyura</taxon>
        <taxon>Eubrachyura</taxon>
        <taxon>Portunoidea</taxon>
        <taxon>Portunidae</taxon>
        <taxon>Portuninae</taxon>
        <taxon>Portunus</taxon>
    </lineage>
</organism>
<dbReference type="GO" id="GO:0005576">
    <property type="term" value="C:extracellular region"/>
    <property type="evidence" value="ECO:0007669"/>
    <property type="project" value="TreeGrafter"/>
</dbReference>
<dbReference type="SUPFAM" id="SSF100895">
    <property type="entry name" value="Kazal-type serine protease inhibitors"/>
    <property type="match status" value="1"/>
</dbReference>
<dbReference type="Proteomes" id="UP000324222">
    <property type="component" value="Unassembled WGS sequence"/>
</dbReference>
<name>A0A5B7FCG9_PORTR</name>
<reference evidence="5 6" key="1">
    <citation type="submission" date="2019-05" db="EMBL/GenBank/DDBJ databases">
        <title>Another draft genome of Portunus trituberculatus and its Hox gene families provides insights of decapod evolution.</title>
        <authorList>
            <person name="Jeong J.-H."/>
            <person name="Song I."/>
            <person name="Kim S."/>
            <person name="Choi T."/>
            <person name="Kim D."/>
            <person name="Ryu S."/>
            <person name="Kim W."/>
        </authorList>
    </citation>
    <scope>NUCLEOTIDE SEQUENCE [LARGE SCALE GENOMIC DNA]</scope>
    <source>
        <tissue evidence="5">Muscle</tissue>
    </source>
</reference>
<proteinExistence type="predicted"/>
<dbReference type="PANTHER" id="PTHR10913">
    <property type="entry name" value="FOLLISTATIN-RELATED"/>
    <property type="match status" value="1"/>
</dbReference>